<evidence type="ECO:0000313" key="6">
    <source>
        <dbReference type="Proteomes" id="UP000266188"/>
    </source>
</evidence>
<feature type="compositionally biased region" description="Basic and acidic residues" evidence="3">
    <location>
        <begin position="355"/>
        <end position="365"/>
    </location>
</feature>
<organism evidence="5 6">
    <name type="scientific">Aspergillus sclerotialis</name>
    <dbReference type="NCBI Taxonomy" id="2070753"/>
    <lineage>
        <taxon>Eukaryota</taxon>
        <taxon>Fungi</taxon>
        <taxon>Dikarya</taxon>
        <taxon>Ascomycota</taxon>
        <taxon>Pezizomycotina</taxon>
        <taxon>Eurotiomycetes</taxon>
        <taxon>Eurotiomycetidae</taxon>
        <taxon>Eurotiales</taxon>
        <taxon>Aspergillaceae</taxon>
        <taxon>Aspergillus</taxon>
        <taxon>Aspergillus subgen. Polypaecilum</taxon>
    </lineage>
</organism>
<sequence>MMPHGSSRMMSSPSSVNDQFSPNGSPDTRLTAFSPEDGPSKGRLGSSLTTPFMESRFRNIYPASSDPFLTPVGSSSRARLDATAASFTPVSGSRNVSGRSQPQRLAFDPVSPTREAANTDNPISVNHGQEVVQYVSQRVPNEPSFGNGQLVLANMPPRIDDERRSRSFIIERVPFDFPCVGLSTLFNRREFSTIKGPVLGELRSMGKVYVAFGDSREAQKAREKVHLEHPDWHVVPLTAREYAQLAEPSLLHLTSDYEGQVLVIAFNTGLNRNTVAHLVESTIVGFGDIKSFRPLRTPQDNSCEFLVEFYNSQAADNAVVALKGASVDGCTLQVLPYKPAESRAYAQSAAISPVNEERSHYEPPSHPRVLRTPQTELSPTGRSRVPSGEYAGLMDWMARSGERIRPSPQREASRYPEFRLANQNAVDVERIRLGLDVRTTIMLRNIPNKIDQSILKAIVDQTSHGKYDFMYLRIDFANNCNVGYAFINFDDPIDIIDFVNARAGRTWNCFNSDKIAEVSYATIQGKDCLVQKFRNSSVMLENPMFRPKIFHTGTGPLAGTEARFPGPDNASKMRRSLENAEHVGLFPPRSNQQYRDEQRRRRSLFDRESSASGRDIYYTRPILTLRHPTDVNNRPAGDNNPLRSAPGTYPRREVWYDATITERGPNTA</sequence>
<dbReference type="InterPro" id="IPR035979">
    <property type="entry name" value="RBD_domain_sf"/>
</dbReference>
<evidence type="ECO:0000259" key="4">
    <source>
        <dbReference type="PROSITE" id="PS50102"/>
    </source>
</evidence>
<dbReference type="PANTHER" id="PTHR23189">
    <property type="entry name" value="RNA RECOGNITION MOTIF-CONTAINING"/>
    <property type="match status" value="1"/>
</dbReference>
<name>A0A3A2ZE90_9EURO</name>
<dbReference type="Pfam" id="PF04059">
    <property type="entry name" value="RRM_2"/>
    <property type="match status" value="1"/>
</dbReference>
<feature type="compositionally biased region" description="Low complexity" evidence="3">
    <location>
        <begin position="1"/>
        <end position="15"/>
    </location>
</feature>
<reference evidence="6" key="1">
    <citation type="submission" date="2017-02" db="EMBL/GenBank/DDBJ databases">
        <authorList>
            <person name="Tafer H."/>
            <person name="Lopandic K."/>
        </authorList>
    </citation>
    <scope>NUCLEOTIDE SEQUENCE [LARGE SCALE GENOMIC DNA]</scope>
    <source>
        <strain evidence="6">CBS 366.77</strain>
    </source>
</reference>
<gene>
    <name evidence="5" type="ORF">PHISCL_06407</name>
</gene>
<evidence type="ECO:0000313" key="5">
    <source>
        <dbReference type="EMBL" id="RJE21256.1"/>
    </source>
</evidence>
<dbReference type="InterPro" id="IPR000504">
    <property type="entry name" value="RRM_dom"/>
</dbReference>
<feature type="compositionally biased region" description="Polar residues" evidence="3">
    <location>
        <begin position="87"/>
        <end position="103"/>
    </location>
</feature>
<dbReference type="InterPro" id="IPR007201">
    <property type="entry name" value="Mei2-like_Rrm_C"/>
</dbReference>
<dbReference type="EMBL" id="MVGC01000241">
    <property type="protein sequence ID" value="RJE21256.1"/>
    <property type="molecule type" value="Genomic_DNA"/>
</dbReference>
<feature type="region of interest" description="Disordered" evidence="3">
    <location>
        <begin position="627"/>
        <end position="650"/>
    </location>
</feature>
<keyword evidence="1 2" id="KW-0694">RNA-binding</keyword>
<feature type="region of interest" description="Disordered" evidence="3">
    <location>
        <begin position="87"/>
        <end position="106"/>
    </location>
</feature>
<dbReference type="AlphaFoldDB" id="A0A3A2ZE90"/>
<evidence type="ECO:0000256" key="2">
    <source>
        <dbReference type="PROSITE-ProRule" id="PRU00176"/>
    </source>
</evidence>
<feature type="region of interest" description="Disordered" evidence="3">
    <location>
        <begin position="348"/>
        <end position="388"/>
    </location>
</feature>
<dbReference type="OrthoDB" id="417481at2759"/>
<dbReference type="Proteomes" id="UP000266188">
    <property type="component" value="Unassembled WGS sequence"/>
</dbReference>
<feature type="region of interest" description="Disordered" evidence="3">
    <location>
        <begin position="586"/>
        <end position="610"/>
    </location>
</feature>
<keyword evidence="6" id="KW-1185">Reference proteome</keyword>
<accession>A0A3A2ZE90</accession>
<evidence type="ECO:0000256" key="3">
    <source>
        <dbReference type="SAM" id="MobiDB-lite"/>
    </source>
</evidence>
<evidence type="ECO:0000256" key="1">
    <source>
        <dbReference type="ARBA" id="ARBA00022884"/>
    </source>
</evidence>
<feature type="compositionally biased region" description="Basic and acidic residues" evidence="3">
    <location>
        <begin position="594"/>
        <end position="609"/>
    </location>
</feature>
<dbReference type="SUPFAM" id="SSF54928">
    <property type="entry name" value="RNA-binding domain, RBD"/>
    <property type="match status" value="1"/>
</dbReference>
<feature type="compositionally biased region" description="Polar residues" evidence="3">
    <location>
        <begin position="372"/>
        <end position="381"/>
    </location>
</feature>
<feature type="domain" description="RRM" evidence="4">
    <location>
        <begin position="439"/>
        <end position="523"/>
    </location>
</feature>
<feature type="compositionally biased region" description="Polar residues" evidence="3">
    <location>
        <begin position="16"/>
        <end position="28"/>
    </location>
</feature>
<feature type="region of interest" description="Disordered" evidence="3">
    <location>
        <begin position="1"/>
        <end position="48"/>
    </location>
</feature>
<dbReference type="STRING" id="2070753.A0A3A2ZE90"/>
<protein>
    <submittedName>
        <fullName evidence="5">Meiosis protein MEI2</fullName>
    </submittedName>
</protein>
<dbReference type="InterPro" id="IPR034862">
    <property type="entry name" value="Fungal_Mei2-like_RRM3"/>
</dbReference>
<dbReference type="GO" id="GO:0003723">
    <property type="term" value="F:RNA binding"/>
    <property type="evidence" value="ECO:0007669"/>
    <property type="project" value="UniProtKB-UniRule"/>
</dbReference>
<dbReference type="PROSITE" id="PS50102">
    <property type="entry name" value="RRM"/>
    <property type="match status" value="1"/>
</dbReference>
<dbReference type="CDD" id="cd12532">
    <property type="entry name" value="RRM3_MEI2_fungi"/>
    <property type="match status" value="1"/>
</dbReference>
<comment type="caution">
    <text evidence="5">The sequence shown here is derived from an EMBL/GenBank/DDBJ whole genome shotgun (WGS) entry which is preliminary data.</text>
</comment>
<proteinExistence type="predicted"/>